<reference evidence="1 2" key="1">
    <citation type="submission" date="2020-08" db="EMBL/GenBank/DDBJ databases">
        <title>Bridging the membrane lipid divide: bacteria of the FCB group superphylum have the potential to synthesize archaeal ether lipids.</title>
        <authorList>
            <person name="Villanueva L."/>
            <person name="Von Meijenfeldt F.A.B."/>
            <person name="Westbye A.B."/>
            <person name="Yadav S."/>
            <person name="Hopmans E.C."/>
            <person name="Dutilh B.E."/>
            <person name="Sinninghe Damste J.S."/>
        </authorList>
    </citation>
    <scope>NUCLEOTIDE SEQUENCE [LARGE SCALE GENOMIC DNA]</scope>
    <source>
        <strain evidence="1">NIOZ-UU17</strain>
    </source>
</reference>
<evidence type="ECO:0000313" key="2">
    <source>
        <dbReference type="Proteomes" id="UP000605201"/>
    </source>
</evidence>
<gene>
    <name evidence="1" type="ORF">H8D96_11540</name>
</gene>
<protein>
    <submittedName>
        <fullName evidence="1">Uncharacterized protein</fullName>
    </submittedName>
</protein>
<accession>A0A8J6P5E7</accession>
<sequence length="276" mass="31045">MSGSMLSYRQTDPARLLFEVDLKKLFPAPAPKERERFDENWNDFLESDQCNKEIFELKGNLLKYQSEQLIPSKSDDRPPLLLVLGNPASHSVKAGMFFDLEKNKKEHRFWKSILENAGVLELNQSDIGKTIEELNESRKKQLLNLKYKSPFRIGLCVFISMPSGSSGKWSGIAGVQKLIGAKAMRRLEKEEQKRVLECAKKFLPPNGIAVTFQKNAWNGLKSDGDIPYSLKPANKGNLKGSLKGMPNIPLLGVPPTRLSGPCSRVLQQLLNEQGYN</sequence>
<comment type="caution">
    <text evidence="1">The sequence shown here is derived from an EMBL/GenBank/DDBJ whole genome shotgun (WGS) entry which is preliminary data.</text>
</comment>
<proteinExistence type="predicted"/>
<dbReference type="Proteomes" id="UP000605201">
    <property type="component" value="Unassembled WGS sequence"/>
</dbReference>
<evidence type="ECO:0000313" key="1">
    <source>
        <dbReference type="EMBL" id="MBC8432540.1"/>
    </source>
</evidence>
<name>A0A8J6P5E7_9BACT</name>
<dbReference type="AlphaFoldDB" id="A0A8J6P5E7"/>
<organism evidence="1 2">
    <name type="scientific">Candidatus Desulfatibia vada</name>
    <dbReference type="NCBI Taxonomy" id="2841696"/>
    <lineage>
        <taxon>Bacteria</taxon>
        <taxon>Pseudomonadati</taxon>
        <taxon>Thermodesulfobacteriota</taxon>
        <taxon>Desulfobacteria</taxon>
        <taxon>Desulfobacterales</taxon>
        <taxon>Desulfobacterales incertae sedis</taxon>
        <taxon>Candidatus Desulfatibia</taxon>
    </lineage>
</organism>
<dbReference type="EMBL" id="JACNIG010000230">
    <property type="protein sequence ID" value="MBC8432540.1"/>
    <property type="molecule type" value="Genomic_DNA"/>
</dbReference>